<name>A0ABS4DHW8_9CHLR</name>
<feature type="region of interest" description="Disordered" evidence="1">
    <location>
        <begin position="362"/>
        <end position="383"/>
    </location>
</feature>
<accession>A0ABS4DHW8</accession>
<evidence type="ECO:0000313" key="4">
    <source>
        <dbReference type="EMBL" id="MBP1469033.1"/>
    </source>
</evidence>
<reference evidence="4 5" key="1">
    <citation type="submission" date="2021-03" db="EMBL/GenBank/DDBJ databases">
        <authorList>
            <person name="Grouzdev D.S."/>
        </authorList>
    </citation>
    <scope>NUCLEOTIDE SEQUENCE [LARGE SCALE GENOMIC DNA]</scope>
    <source>
        <strain evidence="4 5">M50-1</strain>
    </source>
</reference>
<dbReference type="Pfam" id="PF14319">
    <property type="entry name" value="Zn_Tnp_IS91"/>
    <property type="match status" value="1"/>
</dbReference>
<feature type="domain" description="Transposase IS801/IS1294" evidence="2">
    <location>
        <begin position="148"/>
        <end position="310"/>
    </location>
</feature>
<proteinExistence type="predicted"/>
<sequence>GGANRRVVVITLGDVFRRYGPASRARWGSQRSSAQLAAMHAIEACRTEALGGQVYRCPHCDQVRYAYHSCRNRHCPTCQHDAAQDWLARQQDLLLPVPSFLVTFTLPAALRAIAFPHQAQVDDRFFRASAAALQQLAQDPRFLGGQLGMVGVLQTWTRDLRYHPHIHYLVPGGGLSADGRTWITARADFLVHVKPLAILVRAKLQAALRQTELWRSIPAEVWRQAWVVDCRPVGSGWTALKYLAPYVFRVALSNHRILGMADGEVTFRSQDGETRQTRISTLSAEAFIERFLQHILPKGFVKVRSYGLFRVGARQHLTRLRAQLILQQRKVELLPPDDERPEPDQHQDLRCPNCGQALRLERVLPRQRAPPDVQSVASREQRR</sequence>
<evidence type="ECO:0000256" key="1">
    <source>
        <dbReference type="SAM" id="MobiDB-lite"/>
    </source>
</evidence>
<feature type="non-terminal residue" evidence="4">
    <location>
        <position position="1"/>
    </location>
</feature>
<evidence type="ECO:0000259" key="2">
    <source>
        <dbReference type="Pfam" id="PF04986"/>
    </source>
</evidence>
<evidence type="ECO:0000259" key="3">
    <source>
        <dbReference type="Pfam" id="PF14319"/>
    </source>
</evidence>
<dbReference type="InterPro" id="IPR007069">
    <property type="entry name" value="Transposase_32"/>
</dbReference>
<keyword evidence="5" id="KW-1185">Reference proteome</keyword>
<organism evidence="4 5">
    <name type="scientific">Candidatus Chloroploca mongolica</name>
    <dbReference type="NCBI Taxonomy" id="2528176"/>
    <lineage>
        <taxon>Bacteria</taxon>
        <taxon>Bacillati</taxon>
        <taxon>Chloroflexota</taxon>
        <taxon>Chloroflexia</taxon>
        <taxon>Chloroflexales</taxon>
        <taxon>Chloroflexineae</taxon>
        <taxon>Oscillochloridaceae</taxon>
        <taxon>Candidatus Chloroploca</taxon>
    </lineage>
</organism>
<evidence type="ECO:0000313" key="5">
    <source>
        <dbReference type="Proteomes" id="UP001193081"/>
    </source>
</evidence>
<dbReference type="PANTHER" id="PTHR37023:SF1">
    <property type="entry name" value="ISSOD25 TRANSPOSASE TNPA_ISSOD25"/>
    <property type="match status" value="1"/>
</dbReference>
<dbReference type="EMBL" id="SIJK02000147">
    <property type="protein sequence ID" value="MBP1469033.1"/>
    <property type="molecule type" value="Genomic_DNA"/>
</dbReference>
<feature type="domain" description="Transposase zinc-binding" evidence="3">
    <location>
        <begin position="16"/>
        <end position="106"/>
    </location>
</feature>
<comment type="caution">
    <text evidence="4">The sequence shown here is derived from an EMBL/GenBank/DDBJ whole genome shotgun (WGS) entry which is preliminary data.</text>
</comment>
<dbReference type="Proteomes" id="UP001193081">
    <property type="component" value="Unassembled WGS sequence"/>
</dbReference>
<gene>
    <name evidence="4" type="ORF">EYB53_025215</name>
</gene>
<protein>
    <submittedName>
        <fullName evidence="4">Transposase</fullName>
    </submittedName>
</protein>
<dbReference type="InterPro" id="IPR026889">
    <property type="entry name" value="Zn_Tnp"/>
</dbReference>
<dbReference type="PANTHER" id="PTHR37023">
    <property type="entry name" value="TRANSPOSASE"/>
    <property type="match status" value="1"/>
</dbReference>
<dbReference type="Pfam" id="PF04986">
    <property type="entry name" value="Y2_Tnp"/>
    <property type="match status" value="1"/>
</dbReference>